<dbReference type="RefSeq" id="XP_009166256.1">
    <property type="nucleotide sequence ID" value="XM_009167992.1"/>
</dbReference>
<organism evidence="1 2">
    <name type="scientific">Opisthorchis viverrini</name>
    <name type="common">Southeast Asian liver fluke</name>
    <dbReference type="NCBI Taxonomy" id="6198"/>
    <lineage>
        <taxon>Eukaryota</taxon>
        <taxon>Metazoa</taxon>
        <taxon>Spiralia</taxon>
        <taxon>Lophotrochozoa</taxon>
        <taxon>Platyhelminthes</taxon>
        <taxon>Trematoda</taxon>
        <taxon>Digenea</taxon>
        <taxon>Opisthorchiida</taxon>
        <taxon>Opisthorchiata</taxon>
        <taxon>Opisthorchiidae</taxon>
        <taxon>Opisthorchis</taxon>
    </lineage>
</organism>
<reference evidence="1 2" key="1">
    <citation type="submission" date="2013-11" db="EMBL/GenBank/DDBJ databases">
        <title>Opisthorchis viverrini - life in the bile duct.</title>
        <authorList>
            <person name="Young N.D."/>
            <person name="Nagarajan N."/>
            <person name="Lin S.J."/>
            <person name="Korhonen P.K."/>
            <person name="Jex A.R."/>
            <person name="Hall R.S."/>
            <person name="Safavi-Hemami H."/>
            <person name="Kaewkong W."/>
            <person name="Bertrand D."/>
            <person name="Gao S."/>
            <person name="Seet Q."/>
            <person name="Wongkham S."/>
            <person name="Teh B.T."/>
            <person name="Wongkham C."/>
            <person name="Intapan P.M."/>
            <person name="Maleewong W."/>
            <person name="Yang X."/>
            <person name="Hu M."/>
            <person name="Wang Z."/>
            <person name="Hofmann A."/>
            <person name="Sternberg P.W."/>
            <person name="Tan P."/>
            <person name="Wang J."/>
            <person name="Gasser R.B."/>
        </authorList>
    </citation>
    <scope>NUCLEOTIDE SEQUENCE [LARGE SCALE GENOMIC DNA]</scope>
</reference>
<dbReference type="CTD" id="20317679"/>
<proteinExistence type="predicted"/>
<dbReference type="EMBL" id="KL596668">
    <property type="protein sequence ID" value="KER30013.1"/>
    <property type="molecule type" value="Genomic_DNA"/>
</dbReference>
<keyword evidence="2" id="KW-1185">Reference proteome</keyword>
<dbReference type="GeneID" id="20317679"/>
<name>A0A074ZRG0_OPIVI</name>
<dbReference type="AlphaFoldDB" id="A0A074ZRG0"/>
<sequence length="194" mass="21632">MHVGWYAHSSGPNVPAALRYLAVYPALPLHQSISCSTLSVPSCHATRKRDEGWDTAWLPKPIQGKSRGRAGWVRTTDLLWNSKLTDATLFPATHGREYRLNQASDLYYVKLEHCTLSGLVTWKLVNKSTEREFTDRKVRGLNPTSASRLPLPRLGQPDSIPALMLPLGSMSARYRMGVTPEGFSLSYPPIGSLW</sequence>
<dbReference type="OrthoDB" id="2020831at2759"/>
<accession>A0A074ZRG0</accession>
<gene>
    <name evidence="1" type="ORF">T265_03492</name>
</gene>
<evidence type="ECO:0000313" key="2">
    <source>
        <dbReference type="Proteomes" id="UP000054324"/>
    </source>
</evidence>
<protein>
    <submittedName>
        <fullName evidence="1">Uncharacterized protein</fullName>
    </submittedName>
</protein>
<evidence type="ECO:0000313" key="1">
    <source>
        <dbReference type="EMBL" id="KER30013.1"/>
    </source>
</evidence>
<dbReference type="KEGG" id="ovi:T265_03492"/>
<dbReference type="Proteomes" id="UP000054324">
    <property type="component" value="Unassembled WGS sequence"/>
</dbReference>